<comment type="similarity">
    <text evidence="1">Belongs to the amidase family.</text>
</comment>
<feature type="active site" description="Charge relay system" evidence="3">
    <location>
        <position position="135"/>
    </location>
</feature>
<evidence type="ECO:0000256" key="4">
    <source>
        <dbReference type="PIRSR" id="PIRSR001221-2"/>
    </source>
</evidence>
<evidence type="ECO:0000256" key="3">
    <source>
        <dbReference type="PIRSR" id="PIRSR001221-1"/>
    </source>
</evidence>
<accession>A0AAN6D2A3</accession>
<proteinExistence type="inferred from homology"/>
<dbReference type="Gene3D" id="3.90.1300.10">
    <property type="entry name" value="Amidase signature (AS) domain"/>
    <property type="match status" value="1"/>
</dbReference>
<keyword evidence="2" id="KW-0378">Hydrolase</keyword>
<dbReference type="EMBL" id="JAHLUH010000014">
    <property type="protein sequence ID" value="KAG7725080.1"/>
    <property type="molecule type" value="Genomic_DNA"/>
</dbReference>
<dbReference type="Pfam" id="PF01425">
    <property type="entry name" value="Amidase"/>
    <property type="match status" value="1"/>
</dbReference>
<gene>
    <name evidence="6" type="ORF">KL933_004513</name>
    <name evidence="7" type="ORF">KL946_000682</name>
</gene>
<name>A0AAN6D2A3_9ASCO</name>
<sequence length="523" mass="56610">MTADWKEKAAAKRAEVHKGIPQEWILPSSVLDNYDENQSVSVLEIPRRFLSDSELAITENYSASELHNAIVSGKLTSLEVTTAFCHRAAIATQLTNCCTEIMFEYGIERAKMLDNYLETHGKPIGPLHGVPVSLKDSFNIPGYDSTIGYVSFIGNAPKTKSSFAEFLEDNGAVFYVKTNIPQTLMTADSENNIFGRTLNPSDLSRTAGGSSGGEGALIKLRGSILGIGTDIAGSIRIPALCNGVYGYKPSSKVFPFEGQTSPDVPAYIGVDPCAGPLATNLEDITMLTDILSDSDPTTYDPNSMKIDWKRPSTDKLQIGLYLGGQNDTPPADEISSPILKLGQKLAAMGHNVIDLSAVESNLPSLVDGWELAVKLYGINPDSETMQYIFKSGEPCIASLMASLPPKPESPHNDIPDEVPTVRDAIKVKKQQAETRQRWFDIFGAHKLDILLTAGAPYVAPAHDTYGPAPYTAMWNIVDFPALIIPLENPVGHLPAHVQVVAPWLKDAKLLASATVIQKSLSVK</sequence>
<feature type="binding site" evidence="4">
    <location>
        <begin position="231"/>
        <end position="234"/>
    </location>
    <ligand>
        <name>substrate</name>
    </ligand>
</feature>
<comment type="caution">
    <text evidence="6">The sequence shown here is derived from an EMBL/GenBank/DDBJ whole genome shotgun (WGS) entry which is preliminary data.</text>
</comment>
<evidence type="ECO:0000313" key="7">
    <source>
        <dbReference type="EMBL" id="KAG7767864.1"/>
    </source>
</evidence>
<feature type="binding site" evidence="4">
    <location>
        <position position="184"/>
    </location>
    <ligand>
        <name>substrate</name>
    </ligand>
</feature>
<organism evidence="6 9">
    <name type="scientific">Ogataea haglerorum</name>
    <dbReference type="NCBI Taxonomy" id="1937702"/>
    <lineage>
        <taxon>Eukaryota</taxon>
        <taxon>Fungi</taxon>
        <taxon>Dikarya</taxon>
        <taxon>Ascomycota</taxon>
        <taxon>Saccharomycotina</taxon>
        <taxon>Pichiomycetes</taxon>
        <taxon>Pichiales</taxon>
        <taxon>Pichiaceae</taxon>
        <taxon>Ogataea</taxon>
    </lineage>
</organism>
<dbReference type="PANTHER" id="PTHR46072:SF5">
    <property type="entry name" value="GENERAL AMIDASE-C"/>
    <property type="match status" value="1"/>
</dbReference>
<evidence type="ECO:0000313" key="8">
    <source>
        <dbReference type="Proteomes" id="UP000697297"/>
    </source>
</evidence>
<dbReference type="Proteomes" id="UP000697297">
    <property type="component" value="Unassembled WGS sequence"/>
</dbReference>
<evidence type="ECO:0000313" key="9">
    <source>
        <dbReference type="Proteomes" id="UP000738402"/>
    </source>
</evidence>
<dbReference type="GO" id="GO:0016787">
    <property type="term" value="F:hydrolase activity"/>
    <property type="evidence" value="ECO:0007669"/>
    <property type="project" value="UniProtKB-KW"/>
</dbReference>
<dbReference type="PIRSF" id="PIRSF001221">
    <property type="entry name" value="Amidase_fungi"/>
    <property type="match status" value="1"/>
</dbReference>
<protein>
    <recommendedName>
        <fullName evidence="5">Amidase domain-containing protein</fullName>
    </recommendedName>
</protein>
<feature type="binding site" evidence="4">
    <location>
        <position position="210"/>
    </location>
    <ligand>
        <name>substrate</name>
    </ligand>
</feature>
<evidence type="ECO:0000259" key="5">
    <source>
        <dbReference type="Pfam" id="PF01425"/>
    </source>
</evidence>
<evidence type="ECO:0000313" key="6">
    <source>
        <dbReference type="EMBL" id="KAG7725080.1"/>
    </source>
</evidence>
<evidence type="ECO:0000256" key="2">
    <source>
        <dbReference type="ARBA" id="ARBA00022801"/>
    </source>
</evidence>
<dbReference type="SUPFAM" id="SSF75304">
    <property type="entry name" value="Amidase signature (AS) enzymes"/>
    <property type="match status" value="1"/>
</dbReference>
<dbReference type="InterPro" id="IPR036928">
    <property type="entry name" value="AS_sf"/>
</dbReference>
<feature type="active site" description="Acyl-ester intermediate" evidence="3">
    <location>
        <position position="234"/>
    </location>
</feature>
<dbReference type="PANTHER" id="PTHR46072">
    <property type="entry name" value="AMIDASE-RELATED-RELATED"/>
    <property type="match status" value="1"/>
</dbReference>
<dbReference type="AlphaFoldDB" id="A0AAN6D2A3"/>
<keyword evidence="8" id="KW-1185">Reference proteome</keyword>
<feature type="active site" description="Charge relay system" evidence="3">
    <location>
        <position position="210"/>
    </location>
</feature>
<dbReference type="Proteomes" id="UP000738402">
    <property type="component" value="Unassembled WGS sequence"/>
</dbReference>
<dbReference type="InterPro" id="IPR023631">
    <property type="entry name" value="Amidase_dom"/>
</dbReference>
<reference evidence="6 8" key="1">
    <citation type="journal article" date="2021" name="G3 (Bethesda)">
        <title>Genomic diversity, chromosomal rearrangements, and interspecies hybridization in the ogataea polymorpha species complex.</title>
        <authorList>
            <person name="Hanson S.J."/>
            <person name="Cinneide E.O."/>
            <person name="Salzberg L.I."/>
            <person name="Wolfe K.H."/>
            <person name="McGowan J."/>
            <person name="Fitzpatrick D.A."/>
            <person name="Matlin K."/>
        </authorList>
    </citation>
    <scope>NUCLEOTIDE SEQUENCE</scope>
    <source>
        <strain evidence="7">81-436-3</strain>
        <strain evidence="6">83-405-1</strain>
    </source>
</reference>
<evidence type="ECO:0000256" key="1">
    <source>
        <dbReference type="ARBA" id="ARBA00009199"/>
    </source>
</evidence>
<dbReference type="EMBL" id="JAHLUN010000002">
    <property type="protein sequence ID" value="KAG7767864.1"/>
    <property type="molecule type" value="Genomic_DNA"/>
</dbReference>
<feature type="domain" description="Amidase" evidence="5">
    <location>
        <begin position="79"/>
        <end position="487"/>
    </location>
</feature>